<evidence type="ECO:0000256" key="4">
    <source>
        <dbReference type="ARBA" id="ARBA00022771"/>
    </source>
</evidence>
<keyword evidence="3" id="KW-0479">Metal-binding</keyword>
<keyword evidence="5" id="KW-0862">Zinc</keyword>
<organism evidence="10 11">
    <name type="scientific">Trichogramma kaykai</name>
    <dbReference type="NCBI Taxonomy" id="54128"/>
    <lineage>
        <taxon>Eukaryota</taxon>
        <taxon>Metazoa</taxon>
        <taxon>Ecdysozoa</taxon>
        <taxon>Arthropoda</taxon>
        <taxon>Hexapoda</taxon>
        <taxon>Insecta</taxon>
        <taxon>Pterygota</taxon>
        <taxon>Neoptera</taxon>
        <taxon>Endopterygota</taxon>
        <taxon>Hymenoptera</taxon>
        <taxon>Apocrita</taxon>
        <taxon>Proctotrupomorpha</taxon>
        <taxon>Chalcidoidea</taxon>
        <taxon>Trichogrammatidae</taxon>
        <taxon>Trichogramma</taxon>
    </lineage>
</organism>
<dbReference type="PANTHER" id="PTHR12887">
    <property type="entry name" value="NANOS PROTEIN"/>
    <property type="match status" value="1"/>
</dbReference>
<dbReference type="AlphaFoldDB" id="A0ABD2WGQ0"/>
<accession>A0ABD2WGQ0</accession>
<dbReference type="Proteomes" id="UP001627154">
    <property type="component" value="Unassembled WGS sequence"/>
</dbReference>
<evidence type="ECO:0000313" key="10">
    <source>
        <dbReference type="EMBL" id="KAL3391781.1"/>
    </source>
</evidence>
<dbReference type="GO" id="GO:0006417">
    <property type="term" value="P:regulation of translation"/>
    <property type="evidence" value="ECO:0007669"/>
    <property type="project" value="UniProtKB-UniRule"/>
</dbReference>
<dbReference type="GO" id="GO:0003723">
    <property type="term" value="F:RNA binding"/>
    <property type="evidence" value="ECO:0007669"/>
    <property type="project" value="UniProtKB-UniRule"/>
</dbReference>
<dbReference type="GO" id="GO:0008270">
    <property type="term" value="F:zinc ion binding"/>
    <property type="evidence" value="ECO:0007669"/>
    <property type="project" value="UniProtKB-KW"/>
</dbReference>
<sequence>MATTARMFNATPIGMTHQQSYLFNPIYYDFYRHPAATGGCKPTLDYANRTLNPRQLNNNHQHVQEKGEYLFSSVFGYPFNPSLSEEFDRLFQNSTSPTKSSNCDNEIWEEFKSNGKDYEYCPDQDVVPVVIHKKRNKKPLPTECVFCKNNGEDAKIYKNHLLKDNDGRIMCPILRRYTCPICKANGDKAHTIKYCPINSNKHTQQLASMNALKALRNSCGRRRSPPK</sequence>
<evidence type="ECO:0000256" key="7">
    <source>
        <dbReference type="ARBA" id="ARBA00022884"/>
    </source>
</evidence>
<name>A0ABD2WGQ0_9HYME</name>
<dbReference type="PROSITE" id="PS51522">
    <property type="entry name" value="ZF_NANOS"/>
    <property type="match status" value="1"/>
</dbReference>
<dbReference type="FunFam" id="4.10.60.30:FF:000001">
    <property type="entry name" value="nanos homolog 3"/>
    <property type="match status" value="1"/>
</dbReference>
<evidence type="ECO:0000256" key="2">
    <source>
        <dbReference type="ARBA" id="ARBA00022490"/>
    </source>
</evidence>
<keyword evidence="4 8" id="KW-0863">Zinc-finger</keyword>
<dbReference type="EMBL" id="JBJJXI010000108">
    <property type="protein sequence ID" value="KAL3391781.1"/>
    <property type="molecule type" value="Genomic_DNA"/>
</dbReference>
<dbReference type="InterPro" id="IPR038129">
    <property type="entry name" value="Nanos_sf"/>
</dbReference>
<evidence type="ECO:0000256" key="8">
    <source>
        <dbReference type="PROSITE-ProRule" id="PRU00855"/>
    </source>
</evidence>
<keyword evidence="6 8" id="KW-0810">Translation regulation</keyword>
<protein>
    <recommendedName>
        <fullName evidence="9">Nanos-type domain-containing protein</fullName>
    </recommendedName>
</protein>
<evidence type="ECO:0000256" key="3">
    <source>
        <dbReference type="ARBA" id="ARBA00022723"/>
    </source>
</evidence>
<comment type="subcellular location">
    <subcellularLocation>
        <location evidence="1">Cytoplasm</location>
    </subcellularLocation>
</comment>
<dbReference type="Pfam" id="PF05741">
    <property type="entry name" value="zf-nanos"/>
    <property type="match status" value="1"/>
</dbReference>
<dbReference type="InterPro" id="IPR008705">
    <property type="entry name" value="Nanos/Xcar2"/>
</dbReference>
<feature type="domain" description="Nanos-type" evidence="9">
    <location>
        <begin position="143"/>
        <end position="197"/>
    </location>
</feature>
<keyword evidence="11" id="KW-1185">Reference proteome</keyword>
<keyword evidence="7 8" id="KW-0694">RNA-binding</keyword>
<evidence type="ECO:0000256" key="6">
    <source>
        <dbReference type="ARBA" id="ARBA00022845"/>
    </source>
</evidence>
<proteinExistence type="inferred from homology"/>
<reference evidence="10 11" key="1">
    <citation type="journal article" date="2024" name="bioRxiv">
        <title>A reference genome for Trichogramma kaykai: A tiny desert-dwelling parasitoid wasp with competing sex-ratio distorters.</title>
        <authorList>
            <person name="Culotta J."/>
            <person name="Lindsey A.R."/>
        </authorList>
    </citation>
    <scope>NUCLEOTIDE SEQUENCE [LARGE SCALE GENOMIC DNA]</scope>
    <source>
        <strain evidence="10 11">KSX58</strain>
    </source>
</reference>
<comment type="similarity">
    <text evidence="8">Belongs to the nanos family.</text>
</comment>
<gene>
    <name evidence="10" type="ORF">TKK_013682</name>
</gene>
<evidence type="ECO:0000256" key="1">
    <source>
        <dbReference type="ARBA" id="ARBA00004496"/>
    </source>
</evidence>
<dbReference type="GO" id="GO:0005737">
    <property type="term" value="C:cytoplasm"/>
    <property type="evidence" value="ECO:0007669"/>
    <property type="project" value="UniProtKB-SubCell"/>
</dbReference>
<dbReference type="Gene3D" id="4.10.60.30">
    <property type="entry name" value="Nanos, RNA-binding domain"/>
    <property type="match status" value="1"/>
</dbReference>
<evidence type="ECO:0000259" key="9">
    <source>
        <dbReference type="PROSITE" id="PS51522"/>
    </source>
</evidence>
<keyword evidence="2" id="KW-0963">Cytoplasm</keyword>
<dbReference type="InterPro" id="IPR024161">
    <property type="entry name" value="Znf_nanos-typ"/>
</dbReference>
<evidence type="ECO:0000313" key="11">
    <source>
        <dbReference type="Proteomes" id="UP001627154"/>
    </source>
</evidence>
<comment type="caution">
    <text evidence="10">The sequence shown here is derived from an EMBL/GenBank/DDBJ whole genome shotgun (WGS) entry which is preliminary data.</text>
</comment>
<evidence type="ECO:0000256" key="5">
    <source>
        <dbReference type="ARBA" id="ARBA00022833"/>
    </source>
</evidence>